<reference evidence="2 3" key="1">
    <citation type="journal article" date="2018" name="IMA Fungus">
        <title>IMA Genome-F 9: Draft genome sequence of Annulohypoxylon stygium, Aspergillus mulundensis, Berkeleyomyces basicola (syn. Thielaviopsis basicola), Ceratocystis smalleyi, two Cercospora beticola strains, Coleophoma cylindrospora, Fusarium fracticaudum, Phialophora cf. hyalina, and Morchella septimelata.</title>
        <authorList>
            <person name="Wingfield B.D."/>
            <person name="Bills G.F."/>
            <person name="Dong Y."/>
            <person name="Huang W."/>
            <person name="Nel W.J."/>
            <person name="Swalarsk-Parry B.S."/>
            <person name="Vaghefi N."/>
            <person name="Wilken P.M."/>
            <person name="An Z."/>
            <person name="de Beer Z.W."/>
            <person name="De Vos L."/>
            <person name="Chen L."/>
            <person name="Duong T.A."/>
            <person name="Gao Y."/>
            <person name="Hammerbacher A."/>
            <person name="Kikkert J.R."/>
            <person name="Li Y."/>
            <person name="Li H."/>
            <person name="Li K."/>
            <person name="Li Q."/>
            <person name="Liu X."/>
            <person name="Ma X."/>
            <person name="Naidoo K."/>
            <person name="Pethybridge S.J."/>
            <person name="Sun J."/>
            <person name="Steenkamp E.T."/>
            <person name="van der Nest M.A."/>
            <person name="van Wyk S."/>
            <person name="Wingfield M.J."/>
            <person name="Xiong C."/>
            <person name="Yue Q."/>
            <person name="Zhang X."/>
        </authorList>
    </citation>
    <scope>NUCLEOTIDE SEQUENCE [LARGE SCALE GENOMIC DNA]</scope>
    <source>
        <strain evidence="2 3">BP6252</strain>
    </source>
</reference>
<sequence>MLFSSVASALLATIPLVAADFHFGHVDYTVTTATGRYYMVLPASDTSCLAAYDFYPKAAFGFTAPTEPLVVDICGKEIALNTTSGEWYTHGRVVESGVCSKIMNGTGTRTPLCQTAAFESTASYLDLLSCPSDICS</sequence>
<evidence type="ECO:0000313" key="3">
    <source>
        <dbReference type="Proteomes" id="UP000256645"/>
    </source>
</evidence>
<dbReference type="EMBL" id="PDLM01000007">
    <property type="protein sequence ID" value="RDW73541.1"/>
    <property type="molecule type" value="Genomic_DNA"/>
</dbReference>
<protein>
    <submittedName>
        <fullName evidence="2">Uncharacterized protein</fullName>
    </submittedName>
</protein>
<comment type="caution">
    <text evidence="2">The sequence shown here is derived from an EMBL/GenBank/DDBJ whole genome shotgun (WGS) entry which is preliminary data.</text>
</comment>
<dbReference type="AlphaFoldDB" id="A0A3D8RI70"/>
<organism evidence="2 3">
    <name type="scientific">Coleophoma cylindrospora</name>
    <dbReference type="NCBI Taxonomy" id="1849047"/>
    <lineage>
        <taxon>Eukaryota</taxon>
        <taxon>Fungi</taxon>
        <taxon>Dikarya</taxon>
        <taxon>Ascomycota</taxon>
        <taxon>Pezizomycotina</taxon>
        <taxon>Leotiomycetes</taxon>
        <taxon>Helotiales</taxon>
        <taxon>Dermateaceae</taxon>
        <taxon>Coleophoma</taxon>
    </lineage>
</organism>
<proteinExistence type="predicted"/>
<accession>A0A3D8RI70</accession>
<dbReference type="Proteomes" id="UP000256645">
    <property type="component" value="Unassembled WGS sequence"/>
</dbReference>
<feature type="signal peptide" evidence="1">
    <location>
        <begin position="1"/>
        <end position="19"/>
    </location>
</feature>
<evidence type="ECO:0000256" key="1">
    <source>
        <dbReference type="SAM" id="SignalP"/>
    </source>
</evidence>
<dbReference type="OrthoDB" id="3476366at2759"/>
<name>A0A3D8RI70_9HELO</name>
<gene>
    <name evidence="2" type="ORF">BP6252_07448</name>
</gene>
<keyword evidence="1" id="KW-0732">Signal</keyword>
<evidence type="ECO:0000313" key="2">
    <source>
        <dbReference type="EMBL" id="RDW73541.1"/>
    </source>
</evidence>
<keyword evidence="3" id="KW-1185">Reference proteome</keyword>
<feature type="chain" id="PRO_5017817752" evidence="1">
    <location>
        <begin position="20"/>
        <end position="136"/>
    </location>
</feature>